<dbReference type="PANTHER" id="PTHR11135">
    <property type="entry name" value="HISTONE ACETYLTRANSFERASE-RELATED"/>
    <property type="match status" value="1"/>
</dbReference>
<dbReference type="InterPro" id="IPR006638">
    <property type="entry name" value="Elp3/MiaA/NifB-like_rSAM"/>
</dbReference>
<dbReference type="SUPFAM" id="SSF102114">
    <property type="entry name" value="Radical SAM enzymes"/>
    <property type="match status" value="1"/>
</dbReference>
<evidence type="ECO:0000256" key="6">
    <source>
        <dbReference type="ARBA" id="ARBA00023014"/>
    </source>
</evidence>
<dbReference type="InterPro" id="IPR058240">
    <property type="entry name" value="rSAM_sf"/>
</dbReference>
<evidence type="ECO:0000256" key="2">
    <source>
        <dbReference type="ARBA" id="ARBA00022485"/>
    </source>
</evidence>
<organism evidence="8 9">
    <name type="scientific">Absicoccus porci</name>
    <dbReference type="NCBI Taxonomy" id="2486576"/>
    <lineage>
        <taxon>Bacteria</taxon>
        <taxon>Bacillati</taxon>
        <taxon>Bacillota</taxon>
        <taxon>Erysipelotrichia</taxon>
        <taxon>Erysipelotrichales</taxon>
        <taxon>Erysipelotrichaceae</taxon>
        <taxon>Absicoccus</taxon>
    </lineage>
</organism>
<dbReference type="InterPro" id="IPR032432">
    <property type="entry name" value="Radical_SAM_C"/>
</dbReference>
<gene>
    <name evidence="8" type="ORF">EDX97_03915</name>
</gene>
<keyword evidence="4" id="KW-0479">Metal-binding</keyword>
<dbReference type="InterPro" id="IPR023404">
    <property type="entry name" value="rSAM_horseshoe"/>
</dbReference>
<dbReference type="SMART" id="SM00729">
    <property type="entry name" value="Elp3"/>
    <property type="match status" value="1"/>
</dbReference>
<evidence type="ECO:0000256" key="1">
    <source>
        <dbReference type="ARBA" id="ARBA00001966"/>
    </source>
</evidence>
<evidence type="ECO:0000313" key="9">
    <source>
        <dbReference type="Proteomes" id="UP000276568"/>
    </source>
</evidence>
<dbReference type="EMBL" id="RJQC01000001">
    <property type="protein sequence ID" value="RNM31708.1"/>
    <property type="molecule type" value="Genomic_DNA"/>
</dbReference>
<evidence type="ECO:0000256" key="4">
    <source>
        <dbReference type="ARBA" id="ARBA00022723"/>
    </source>
</evidence>
<keyword evidence="9" id="KW-1185">Reference proteome</keyword>
<evidence type="ECO:0000313" key="8">
    <source>
        <dbReference type="EMBL" id="RNM31708.1"/>
    </source>
</evidence>
<dbReference type="OrthoDB" id="9801689at2"/>
<reference evidence="8 9" key="1">
    <citation type="submission" date="2018-11" db="EMBL/GenBank/DDBJ databases">
        <title>Clostridium sp. nov., a member of the family Erysipelotrichaceae isolated from pig faeces.</title>
        <authorList>
            <person name="Chang Y.-H."/>
        </authorList>
    </citation>
    <scope>NUCLEOTIDE SEQUENCE [LARGE SCALE GENOMIC DNA]</scope>
    <source>
        <strain evidence="8 9">YH-panp20</strain>
    </source>
</reference>
<sequence>MKNPYPYSDDNKRYQTMNYYFKHTYGHKVAKVPLNAGFTCPNRDGTKGMGGCTFCSALGSGDSILHFQDTLSIQYQTGLERMRQKWPHCLGFAYFQSFSNTYAPLDVLRSIYDPFFNDPTVTGVAVATRADCLEPDVLDYLAKQASKKEVWIELGLQSIHEKTMKHLNRCHGTQIVWDQLAKIRHTPIKTCVHLMNSLPGESKEDMIDSATAVAAHHPDAIKIHMLHLLKGTQLAKEYEIHPFPILSLEDYVDIVVSQLEVLPPDMIIERLTGDGLADELILPTWTIKKTIVLNEIDKRMARLDTYQGKYYCSSKQ</sequence>
<dbReference type="SFLD" id="SFLDG01086">
    <property type="entry name" value="elongater_protein-like"/>
    <property type="match status" value="1"/>
</dbReference>
<evidence type="ECO:0000256" key="5">
    <source>
        <dbReference type="ARBA" id="ARBA00023004"/>
    </source>
</evidence>
<accession>A0A3N0I489</accession>
<dbReference type="AlphaFoldDB" id="A0A3N0I489"/>
<dbReference type="GO" id="GO:0003824">
    <property type="term" value="F:catalytic activity"/>
    <property type="evidence" value="ECO:0007669"/>
    <property type="project" value="InterPro"/>
</dbReference>
<dbReference type="GO" id="GO:0046872">
    <property type="term" value="F:metal ion binding"/>
    <property type="evidence" value="ECO:0007669"/>
    <property type="project" value="UniProtKB-KW"/>
</dbReference>
<dbReference type="NCBIfam" id="TIGR01212">
    <property type="entry name" value="TIGR01212 family radical SAM protein"/>
    <property type="match status" value="1"/>
</dbReference>
<dbReference type="InterPro" id="IPR005911">
    <property type="entry name" value="YhcC-like"/>
</dbReference>
<dbReference type="PROSITE" id="PS51918">
    <property type="entry name" value="RADICAL_SAM"/>
    <property type="match status" value="1"/>
</dbReference>
<dbReference type="InterPro" id="IPR039661">
    <property type="entry name" value="ELP3"/>
</dbReference>
<name>A0A3N0I489_9FIRM</name>
<dbReference type="SFLD" id="SFLDS00029">
    <property type="entry name" value="Radical_SAM"/>
    <property type="match status" value="1"/>
</dbReference>
<keyword evidence="3" id="KW-0949">S-adenosyl-L-methionine</keyword>
<comment type="caution">
    <text evidence="8">The sequence shown here is derived from an EMBL/GenBank/DDBJ whole genome shotgun (WGS) entry which is preliminary data.</text>
</comment>
<dbReference type="Pfam" id="PF16199">
    <property type="entry name" value="Radical_SAM_C"/>
    <property type="match status" value="1"/>
</dbReference>
<dbReference type="Gene3D" id="3.80.30.20">
    <property type="entry name" value="tm_1862 like domain"/>
    <property type="match status" value="1"/>
</dbReference>
<keyword evidence="5" id="KW-0408">Iron</keyword>
<feature type="domain" description="Radical SAM core" evidence="7">
    <location>
        <begin position="24"/>
        <end position="265"/>
    </location>
</feature>
<protein>
    <submittedName>
        <fullName evidence="8">TIGR01212 family radical SAM protein</fullName>
    </submittedName>
</protein>
<evidence type="ECO:0000256" key="3">
    <source>
        <dbReference type="ARBA" id="ARBA00022691"/>
    </source>
</evidence>
<comment type="cofactor">
    <cofactor evidence="1">
        <name>[4Fe-4S] cluster</name>
        <dbReference type="ChEBI" id="CHEBI:49883"/>
    </cofactor>
</comment>
<dbReference type="PANTHER" id="PTHR11135:SF1">
    <property type="entry name" value="PROTEIN YHCC"/>
    <property type="match status" value="1"/>
</dbReference>
<keyword evidence="2" id="KW-0004">4Fe-4S</keyword>
<dbReference type="RefSeq" id="WP_128519867.1">
    <property type="nucleotide sequence ID" value="NZ_CAUWBR010000017.1"/>
</dbReference>
<dbReference type="Proteomes" id="UP000276568">
    <property type="component" value="Unassembled WGS sequence"/>
</dbReference>
<dbReference type="InterPro" id="IPR007197">
    <property type="entry name" value="rSAM"/>
</dbReference>
<evidence type="ECO:0000259" key="7">
    <source>
        <dbReference type="PROSITE" id="PS51918"/>
    </source>
</evidence>
<proteinExistence type="predicted"/>
<dbReference type="GO" id="GO:0051539">
    <property type="term" value="F:4 iron, 4 sulfur cluster binding"/>
    <property type="evidence" value="ECO:0007669"/>
    <property type="project" value="UniProtKB-KW"/>
</dbReference>
<keyword evidence="6" id="KW-0411">Iron-sulfur</keyword>
<dbReference type="SFLD" id="SFLDG01091">
    <property type="entry name" value="uncharacterized_CHP01210-like"/>
    <property type="match status" value="1"/>
</dbReference>